<reference evidence="2" key="1">
    <citation type="submission" date="2016-10" db="EMBL/GenBank/DDBJ databases">
        <authorList>
            <person name="Varghese N."/>
            <person name="Submissions S."/>
        </authorList>
    </citation>
    <scope>NUCLEOTIDE SEQUENCE [LARGE SCALE GENOMIC DNA]</scope>
    <source>
        <strain evidence="2">UNC178MFTsu3.1</strain>
    </source>
</reference>
<keyword evidence="2" id="KW-1185">Reference proteome</keyword>
<evidence type="ECO:0000313" key="2">
    <source>
        <dbReference type="Proteomes" id="UP000199477"/>
    </source>
</evidence>
<sequence length="41" mass="4457">MMRKLEDLGFVARAWNLYEPSSGIVGNCNTIFEAVKPGQGG</sequence>
<dbReference type="EMBL" id="FONH01000002">
    <property type="protein sequence ID" value="SFE39856.1"/>
    <property type="molecule type" value="Genomic_DNA"/>
</dbReference>
<evidence type="ECO:0000313" key="1">
    <source>
        <dbReference type="EMBL" id="SFE39856.1"/>
    </source>
</evidence>
<dbReference type="Proteomes" id="UP000199477">
    <property type="component" value="Unassembled WGS sequence"/>
</dbReference>
<proteinExistence type="predicted"/>
<organism evidence="1 2">
    <name type="scientific">Dyella marensis</name>
    <dbReference type="NCBI Taxonomy" id="500610"/>
    <lineage>
        <taxon>Bacteria</taxon>
        <taxon>Pseudomonadati</taxon>
        <taxon>Pseudomonadota</taxon>
        <taxon>Gammaproteobacteria</taxon>
        <taxon>Lysobacterales</taxon>
        <taxon>Rhodanobacteraceae</taxon>
        <taxon>Dyella</taxon>
    </lineage>
</organism>
<accession>A0A1I2A7P3</accession>
<name>A0A1I2A7P3_9GAMM</name>
<gene>
    <name evidence="1" type="ORF">SAMN02799615_00950</name>
</gene>
<protein>
    <submittedName>
        <fullName evidence="1">Uncharacterized protein</fullName>
    </submittedName>
</protein>
<dbReference type="AlphaFoldDB" id="A0A1I2A7P3"/>